<dbReference type="Proteomes" id="UP001159363">
    <property type="component" value="Chromosome 11"/>
</dbReference>
<dbReference type="SUPFAM" id="SSF48371">
    <property type="entry name" value="ARM repeat"/>
    <property type="match status" value="2"/>
</dbReference>
<dbReference type="PANTHER" id="PTHR23253">
    <property type="entry name" value="EUKARYOTIC TRANSLATION INITIATION FACTOR 4 GAMMA"/>
    <property type="match status" value="1"/>
</dbReference>
<dbReference type="EMBL" id="JARBHB010000012">
    <property type="protein sequence ID" value="KAJ8870747.1"/>
    <property type="molecule type" value="Genomic_DNA"/>
</dbReference>
<protein>
    <recommendedName>
        <fullName evidence="5">MI domain-containing protein</fullName>
    </recommendedName>
</protein>
<dbReference type="InterPro" id="IPR003891">
    <property type="entry name" value="Initiation_fac_eIF4g_MI"/>
</dbReference>
<sequence length="463" mass="51295">MQFIGELGKLEILAEGILHRCIQQLLDKKKKGSSKDMAEDLECLSQIMRTCGRILDSEKGKKLMNQYFERMQVLADSGELPLRIRFMLRDVIELRRDRWVPRKATSTEGPMPIHQIREEDHGRSGSRNAPSYHQHRGELFASGLKMRSGLEDVLGALPLSGPSLAPSMPPSFGSNGYQPGFRQNRQQNFYSASGTGKDLPPRFKKLAHQVGQSALEEEVSLRPAANTMVFKLPGNKPSAVRPGGLLGDPLPQLKPGPPLPLLKEPPILIKQASLDKNKASRKDKGPSKEEVVRKAEGLLEEYLGSSRLQDAVSAYREQKVPDKFARPVLLAMMRLTLDRSDADRDLASGLMVELRCERLITPAHFLEAYRELVGWAADKEQEVPRIYSHVAGFAATAICKEVVSLGDVAEVTENGTHYPLVMLLLQQLHKALGRAPLAQMFTDSKVSIVVLVYLALAASEQVG</sequence>
<feature type="domain" description="MI" evidence="5">
    <location>
        <begin position="290"/>
        <end position="413"/>
    </location>
</feature>
<evidence type="ECO:0000259" key="5">
    <source>
        <dbReference type="PROSITE" id="PS51366"/>
    </source>
</evidence>
<dbReference type="PROSITE" id="PS51366">
    <property type="entry name" value="MI"/>
    <property type="match status" value="1"/>
</dbReference>
<comment type="caution">
    <text evidence="6">The sequence shown here is derived from an EMBL/GenBank/DDBJ whole genome shotgun (WGS) entry which is preliminary data.</text>
</comment>
<gene>
    <name evidence="6" type="ORF">PR048_027046</name>
</gene>
<dbReference type="InterPro" id="IPR016024">
    <property type="entry name" value="ARM-type_fold"/>
</dbReference>
<evidence type="ECO:0000313" key="7">
    <source>
        <dbReference type="Proteomes" id="UP001159363"/>
    </source>
</evidence>
<dbReference type="Pfam" id="PF02854">
    <property type="entry name" value="MIF4G"/>
    <property type="match status" value="1"/>
</dbReference>
<evidence type="ECO:0000256" key="4">
    <source>
        <dbReference type="SAM" id="MobiDB-lite"/>
    </source>
</evidence>
<evidence type="ECO:0000256" key="2">
    <source>
        <dbReference type="ARBA" id="ARBA00022540"/>
    </source>
</evidence>
<organism evidence="6 7">
    <name type="scientific">Dryococelus australis</name>
    <dbReference type="NCBI Taxonomy" id="614101"/>
    <lineage>
        <taxon>Eukaryota</taxon>
        <taxon>Metazoa</taxon>
        <taxon>Ecdysozoa</taxon>
        <taxon>Arthropoda</taxon>
        <taxon>Hexapoda</taxon>
        <taxon>Insecta</taxon>
        <taxon>Pterygota</taxon>
        <taxon>Neoptera</taxon>
        <taxon>Polyneoptera</taxon>
        <taxon>Phasmatodea</taxon>
        <taxon>Verophasmatodea</taxon>
        <taxon>Anareolatae</taxon>
        <taxon>Phasmatidae</taxon>
        <taxon>Eurycanthinae</taxon>
        <taxon>Dryococelus</taxon>
    </lineage>
</organism>
<dbReference type="SMART" id="SM00544">
    <property type="entry name" value="MA3"/>
    <property type="match status" value="1"/>
</dbReference>
<keyword evidence="7" id="KW-1185">Reference proteome</keyword>
<keyword evidence="3" id="KW-0648">Protein biosynthesis</keyword>
<evidence type="ECO:0000256" key="1">
    <source>
        <dbReference type="ARBA" id="ARBA00005775"/>
    </source>
</evidence>
<accession>A0ABQ9GG40</accession>
<dbReference type="InterPro" id="IPR003890">
    <property type="entry name" value="MIF4G-like_typ-3"/>
</dbReference>
<dbReference type="Pfam" id="PF02847">
    <property type="entry name" value="MA3"/>
    <property type="match status" value="1"/>
</dbReference>
<keyword evidence="2" id="KW-0396">Initiation factor</keyword>
<reference evidence="6 7" key="1">
    <citation type="submission" date="2023-02" db="EMBL/GenBank/DDBJ databases">
        <title>LHISI_Scaffold_Assembly.</title>
        <authorList>
            <person name="Stuart O.P."/>
            <person name="Cleave R."/>
            <person name="Magrath M.J.L."/>
            <person name="Mikheyev A.S."/>
        </authorList>
    </citation>
    <scope>NUCLEOTIDE SEQUENCE [LARGE SCALE GENOMIC DNA]</scope>
    <source>
        <strain evidence="6">Daus_M_001</strain>
        <tissue evidence="6">Leg muscle</tissue>
    </source>
</reference>
<feature type="compositionally biased region" description="Basic and acidic residues" evidence="4">
    <location>
        <begin position="273"/>
        <end position="291"/>
    </location>
</feature>
<dbReference type="PANTHER" id="PTHR23253:SF9">
    <property type="entry name" value="EUKARYOTIC TRANSLATION INITIATION FACTOR 4 GAMMA 2"/>
    <property type="match status" value="1"/>
</dbReference>
<feature type="region of interest" description="Disordered" evidence="4">
    <location>
        <begin position="103"/>
        <end position="132"/>
    </location>
</feature>
<proteinExistence type="inferred from homology"/>
<evidence type="ECO:0000313" key="6">
    <source>
        <dbReference type="EMBL" id="KAJ8870747.1"/>
    </source>
</evidence>
<evidence type="ECO:0000256" key="3">
    <source>
        <dbReference type="ARBA" id="ARBA00022917"/>
    </source>
</evidence>
<name>A0ABQ9GG40_9NEOP</name>
<dbReference type="Gene3D" id="1.25.40.180">
    <property type="match status" value="2"/>
</dbReference>
<comment type="similarity">
    <text evidence="1">Belongs to the eukaryotic initiation factor 4G family.</text>
</comment>
<feature type="region of interest" description="Disordered" evidence="4">
    <location>
        <begin position="272"/>
        <end position="291"/>
    </location>
</feature>